<dbReference type="InterPro" id="IPR045130">
    <property type="entry name" value="OFUT2-like"/>
</dbReference>
<evidence type="ECO:0000256" key="3">
    <source>
        <dbReference type="ARBA" id="ARBA00004922"/>
    </source>
</evidence>
<evidence type="ECO:0000256" key="13">
    <source>
        <dbReference type="ARBA" id="ARBA00023277"/>
    </source>
</evidence>
<comment type="subcellular location">
    <subcellularLocation>
        <location evidence="1">Endoplasmic reticulum</location>
    </subcellularLocation>
    <subcellularLocation>
        <location evidence="2">Golgi apparatus</location>
    </subcellularLocation>
</comment>
<evidence type="ECO:0000256" key="4">
    <source>
        <dbReference type="ARBA" id="ARBA00012196"/>
    </source>
</evidence>
<dbReference type="GO" id="GO:0005783">
    <property type="term" value="C:endoplasmic reticulum"/>
    <property type="evidence" value="ECO:0007669"/>
    <property type="project" value="UniProtKB-SubCell"/>
</dbReference>
<gene>
    <name evidence="19" type="primary">POFUT2</name>
    <name evidence="19" type="ORF">SK128_024998</name>
</gene>
<evidence type="ECO:0000256" key="2">
    <source>
        <dbReference type="ARBA" id="ARBA00004555"/>
    </source>
</evidence>
<keyword evidence="9" id="KW-0333">Golgi apparatus</keyword>
<keyword evidence="8" id="KW-0256">Endoplasmic reticulum</keyword>
<dbReference type="AlphaFoldDB" id="A0AAN8XLB3"/>
<evidence type="ECO:0000256" key="18">
    <source>
        <dbReference type="ARBA" id="ARBA00048647"/>
    </source>
</evidence>
<evidence type="ECO:0000256" key="15">
    <source>
        <dbReference type="ARBA" id="ARBA00026232"/>
    </source>
</evidence>
<evidence type="ECO:0000313" key="20">
    <source>
        <dbReference type="Proteomes" id="UP001381693"/>
    </source>
</evidence>
<dbReference type="GO" id="GO:0005794">
    <property type="term" value="C:Golgi apparatus"/>
    <property type="evidence" value="ECO:0007669"/>
    <property type="project" value="UniProtKB-SubCell"/>
</dbReference>
<protein>
    <recommendedName>
        <fullName evidence="15">GDP-fucose protein O-fucosyltransferase 2</fullName>
        <ecNumber evidence="4">2.4.1.221</ecNumber>
    </recommendedName>
    <alternativeName>
        <fullName evidence="16">Peptide-O-fucosyltransferase 2</fullName>
    </alternativeName>
</protein>
<keyword evidence="5 19" id="KW-0328">Glycosyltransferase</keyword>
<keyword evidence="11" id="KW-0325">Glycoprotein</keyword>
<name>A0AAN8XLB3_HALRR</name>
<keyword evidence="13" id="KW-0119">Carbohydrate metabolism</keyword>
<evidence type="ECO:0000256" key="6">
    <source>
        <dbReference type="ARBA" id="ARBA00022679"/>
    </source>
</evidence>
<evidence type="ECO:0000256" key="11">
    <source>
        <dbReference type="ARBA" id="ARBA00023180"/>
    </source>
</evidence>
<comment type="similarity">
    <text evidence="14">Belongs to the glycosyltransferase 68 family.</text>
</comment>
<dbReference type="EMBL" id="JAXCGZ010000702">
    <property type="protein sequence ID" value="KAK7085637.1"/>
    <property type="molecule type" value="Genomic_DNA"/>
</dbReference>
<reference evidence="19 20" key="1">
    <citation type="submission" date="2023-11" db="EMBL/GenBank/DDBJ databases">
        <title>Halocaridina rubra genome assembly.</title>
        <authorList>
            <person name="Smith C."/>
        </authorList>
    </citation>
    <scope>NUCLEOTIDE SEQUENCE [LARGE SCALE GENOMIC DNA]</scope>
    <source>
        <strain evidence="19">EP-1</strain>
        <tissue evidence="19">Whole</tissue>
    </source>
</reference>
<evidence type="ECO:0000256" key="7">
    <source>
        <dbReference type="ARBA" id="ARBA00022729"/>
    </source>
</evidence>
<evidence type="ECO:0000256" key="14">
    <source>
        <dbReference type="ARBA" id="ARBA00025803"/>
    </source>
</evidence>
<evidence type="ECO:0000256" key="1">
    <source>
        <dbReference type="ARBA" id="ARBA00004240"/>
    </source>
</evidence>
<keyword evidence="20" id="KW-1185">Reference proteome</keyword>
<evidence type="ECO:0000256" key="17">
    <source>
        <dbReference type="ARBA" id="ARBA00047273"/>
    </source>
</evidence>
<proteinExistence type="inferred from homology"/>
<keyword evidence="6 19" id="KW-0808">Transferase</keyword>
<dbReference type="PANTHER" id="PTHR13398">
    <property type="entry name" value="GDP-FUCOSE PROTEIN O-FUCOSYLTRANSFERASE 2"/>
    <property type="match status" value="1"/>
</dbReference>
<dbReference type="Pfam" id="PF10250">
    <property type="entry name" value="O-FucT"/>
    <property type="match status" value="1"/>
</dbReference>
<dbReference type="GO" id="GO:0046922">
    <property type="term" value="F:peptide-O-fucosyltransferase activity"/>
    <property type="evidence" value="ECO:0007669"/>
    <property type="project" value="UniProtKB-EC"/>
</dbReference>
<evidence type="ECO:0000256" key="8">
    <source>
        <dbReference type="ARBA" id="ARBA00022824"/>
    </source>
</evidence>
<dbReference type="Gene3D" id="3.40.50.11350">
    <property type="match status" value="1"/>
</dbReference>
<keyword evidence="7" id="KW-0732">Signal</keyword>
<dbReference type="PANTHER" id="PTHR13398:SF0">
    <property type="entry name" value="GDP-FUCOSE PROTEIN O-FUCOSYLTRANSFERASE 2"/>
    <property type="match status" value="1"/>
</dbReference>
<evidence type="ECO:0000256" key="5">
    <source>
        <dbReference type="ARBA" id="ARBA00022676"/>
    </source>
</evidence>
<keyword evidence="10" id="KW-1015">Disulfide bond</keyword>
<dbReference type="Gene3D" id="3.40.50.11340">
    <property type="match status" value="1"/>
</dbReference>
<comment type="pathway">
    <text evidence="3">Protein modification; protein glycosylation.</text>
</comment>
<accession>A0AAN8XLB3</accession>
<organism evidence="19 20">
    <name type="scientific">Halocaridina rubra</name>
    <name type="common">Hawaiian red shrimp</name>
    <dbReference type="NCBI Taxonomy" id="373956"/>
    <lineage>
        <taxon>Eukaryota</taxon>
        <taxon>Metazoa</taxon>
        <taxon>Ecdysozoa</taxon>
        <taxon>Arthropoda</taxon>
        <taxon>Crustacea</taxon>
        <taxon>Multicrustacea</taxon>
        <taxon>Malacostraca</taxon>
        <taxon>Eumalacostraca</taxon>
        <taxon>Eucarida</taxon>
        <taxon>Decapoda</taxon>
        <taxon>Pleocyemata</taxon>
        <taxon>Caridea</taxon>
        <taxon>Atyoidea</taxon>
        <taxon>Atyidae</taxon>
        <taxon>Halocaridina</taxon>
    </lineage>
</organism>
<evidence type="ECO:0000313" key="19">
    <source>
        <dbReference type="EMBL" id="KAK7085637.1"/>
    </source>
</evidence>
<dbReference type="CDD" id="cd11298">
    <property type="entry name" value="O-FucT-2"/>
    <property type="match status" value="1"/>
</dbReference>
<dbReference type="InterPro" id="IPR019378">
    <property type="entry name" value="GDP-Fuc_O-FucTrfase"/>
</dbReference>
<evidence type="ECO:0000256" key="10">
    <source>
        <dbReference type="ARBA" id="ARBA00023157"/>
    </source>
</evidence>
<comment type="caution">
    <text evidence="19">The sequence shown here is derived from an EMBL/GenBank/DDBJ whole genome shotgun (WGS) entry which is preliminary data.</text>
</comment>
<dbReference type="Proteomes" id="UP001381693">
    <property type="component" value="Unassembled WGS sequence"/>
</dbReference>
<evidence type="ECO:0000256" key="16">
    <source>
        <dbReference type="ARBA" id="ARBA00033083"/>
    </source>
</evidence>
<evidence type="ECO:0000256" key="9">
    <source>
        <dbReference type="ARBA" id="ARBA00023034"/>
    </source>
</evidence>
<keyword evidence="12" id="KW-0294">Fucose metabolism</keyword>
<sequence>MRKWIPLIEFEDFLEAKGNKLDAVYTLQHYAEGWGGKWEEKLDERPCTEDNPFVFLEDGLWHGRLWGMDIIAKNVTCISIQGQASTLLPLFTKSTIRTVFIGRAETILHDEFGGKWFWSARRSMRFANHLREEADEFRKKYLDSDDVRDKTEVYEDWRDRKPSRGTALGGPYISVHLRRQDFIYARQDEVPTLKRAAKQIAKLLKLYELEKVYIATDAPLEETKELQQELKSFRVFHYIPSQDVFNQWGDGGVAIIDQIICSHARYFIGSYESTFSFRIQEEREILGFPVDTTFNRLCGKKSKCEQPAKWKIVY</sequence>
<dbReference type="GO" id="GO:0006004">
    <property type="term" value="P:fucose metabolic process"/>
    <property type="evidence" value="ECO:0007669"/>
    <property type="project" value="UniProtKB-KW"/>
</dbReference>
<comment type="catalytic activity">
    <reaction evidence="17">
        <text>L-threonyl-[protein] + GDP-beta-L-fucose = 3-O-(alpha-L-fucosyl)-L-threonyl-[protein] + GDP + H(+)</text>
        <dbReference type="Rhea" id="RHEA:70491"/>
        <dbReference type="Rhea" id="RHEA-COMP:11060"/>
        <dbReference type="Rhea" id="RHEA-COMP:17915"/>
        <dbReference type="ChEBI" id="CHEBI:15378"/>
        <dbReference type="ChEBI" id="CHEBI:30013"/>
        <dbReference type="ChEBI" id="CHEBI:57273"/>
        <dbReference type="ChEBI" id="CHEBI:58189"/>
        <dbReference type="ChEBI" id="CHEBI:189631"/>
        <dbReference type="EC" id="2.4.1.221"/>
    </reaction>
    <physiologicalReaction direction="left-to-right" evidence="17">
        <dbReference type="Rhea" id="RHEA:70492"/>
    </physiologicalReaction>
</comment>
<evidence type="ECO:0000256" key="12">
    <source>
        <dbReference type="ARBA" id="ARBA00023253"/>
    </source>
</evidence>
<dbReference type="FunFam" id="3.40.50.11350:FF:000002">
    <property type="entry name" value="GDP-fucose protein O-fucosyltransferase 2"/>
    <property type="match status" value="1"/>
</dbReference>
<comment type="catalytic activity">
    <reaction evidence="18">
        <text>L-seryl-[protein] + GDP-beta-L-fucose = 3-O-(alpha-L-fucosyl)-L-seryl-[protein] + GDP + H(+)</text>
        <dbReference type="Rhea" id="RHEA:63644"/>
        <dbReference type="Rhea" id="RHEA-COMP:9863"/>
        <dbReference type="Rhea" id="RHEA-COMP:17914"/>
        <dbReference type="ChEBI" id="CHEBI:15378"/>
        <dbReference type="ChEBI" id="CHEBI:29999"/>
        <dbReference type="ChEBI" id="CHEBI:57273"/>
        <dbReference type="ChEBI" id="CHEBI:58189"/>
        <dbReference type="ChEBI" id="CHEBI:189632"/>
        <dbReference type="EC" id="2.4.1.221"/>
    </reaction>
    <physiologicalReaction direction="left-to-right" evidence="18">
        <dbReference type="Rhea" id="RHEA:63645"/>
    </physiologicalReaction>
</comment>
<dbReference type="EC" id="2.4.1.221" evidence="4"/>